<dbReference type="HOGENOM" id="CLU_516140_0_0_1"/>
<proteinExistence type="predicted"/>
<dbReference type="InterPro" id="IPR036875">
    <property type="entry name" value="Znf_CCHC_sf"/>
</dbReference>
<dbReference type="PANTHER" id="PTHR47481:SF31">
    <property type="entry name" value="OS01G0873500 PROTEIN"/>
    <property type="match status" value="1"/>
</dbReference>
<keyword evidence="1" id="KW-0479">Metal-binding</keyword>
<dbReference type="Pfam" id="PF25597">
    <property type="entry name" value="SH3_retrovirus"/>
    <property type="match status" value="1"/>
</dbReference>
<feature type="region of interest" description="Disordered" evidence="2">
    <location>
        <begin position="467"/>
        <end position="528"/>
    </location>
</feature>
<reference evidence="4" key="2">
    <citation type="submission" date="2015-02" db="UniProtKB">
        <authorList>
            <consortium name="EnsemblMetazoa"/>
        </authorList>
    </citation>
    <scope>IDENTIFICATION</scope>
</reference>
<dbReference type="Proteomes" id="UP000014500">
    <property type="component" value="Unassembled WGS sequence"/>
</dbReference>
<keyword evidence="5" id="KW-1185">Reference proteome</keyword>
<dbReference type="PANTHER" id="PTHR47481">
    <property type="match status" value="1"/>
</dbReference>
<feature type="region of interest" description="Disordered" evidence="2">
    <location>
        <begin position="216"/>
        <end position="241"/>
    </location>
</feature>
<dbReference type="STRING" id="126957.T1IXZ9"/>
<feature type="compositionally biased region" description="Polar residues" evidence="2">
    <location>
        <begin position="502"/>
        <end position="514"/>
    </location>
</feature>
<dbReference type="EnsemblMetazoa" id="SMAR006099-RA">
    <property type="protein sequence ID" value="SMAR006099-PA"/>
    <property type="gene ID" value="SMAR006099"/>
</dbReference>
<protein>
    <recommendedName>
        <fullName evidence="3">CCHC-type domain-containing protein</fullName>
    </recommendedName>
</protein>
<keyword evidence="1" id="KW-0863">Zinc-finger</keyword>
<keyword evidence="1" id="KW-0862">Zinc</keyword>
<dbReference type="Pfam" id="PF00098">
    <property type="entry name" value="zf-CCHC"/>
    <property type="match status" value="1"/>
</dbReference>
<dbReference type="Gene3D" id="4.10.60.10">
    <property type="entry name" value="Zinc finger, CCHC-type"/>
    <property type="match status" value="1"/>
</dbReference>
<dbReference type="EMBL" id="JH431668">
    <property type="status" value="NOT_ANNOTATED_CDS"/>
    <property type="molecule type" value="Genomic_DNA"/>
</dbReference>
<dbReference type="Pfam" id="PF22936">
    <property type="entry name" value="Pol_BBD"/>
    <property type="match status" value="1"/>
</dbReference>
<dbReference type="InterPro" id="IPR054722">
    <property type="entry name" value="PolX-like_BBD"/>
</dbReference>
<evidence type="ECO:0000259" key="3">
    <source>
        <dbReference type="PROSITE" id="PS50158"/>
    </source>
</evidence>
<dbReference type="eggNOG" id="KOG0017">
    <property type="taxonomic scope" value="Eukaryota"/>
</dbReference>
<accession>T1IXZ9</accession>
<reference evidence="5" key="1">
    <citation type="submission" date="2011-05" db="EMBL/GenBank/DDBJ databases">
        <authorList>
            <person name="Richards S.R."/>
            <person name="Qu J."/>
            <person name="Jiang H."/>
            <person name="Jhangiani S.N."/>
            <person name="Agravi P."/>
            <person name="Goodspeed R."/>
            <person name="Gross S."/>
            <person name="Mandapat C."/>
            <person name="Jackson L."/>
            <person name="Mathew T."/>
            <person name="Pu L."/>
            <person name="Thornton R."/>
            <person name="Saada N."/>
            <person name="Wilczek-Boney K.B."/>
            <person name="Lee S."/>
            <person name="Kovar C."/>
            <person name="Wu Y."/>
            <person name="Scherer S.E."/>
            <person name="Worley K.C."/>
            <person name="Muzny D.M."/>
            <person name="Gibbs R."/>
        </authorList>
    </citation>
    <scope>NUCLEOTIDE SEQUENCE</scope>
    <source>
        <strain evidence="5">Brora</strain>
    </source>
</reference>
<feature type="compositionally biased region" description="Low complexity" evidence="2">
    <location>
        <begin position="224"/>
        <end position="241"/>
    </location>
</feature>
<dbReference type="AlphaFoldDB" id="T1IXZ9"/>
<dbReference type="GO" id="GO:0003676">
    <property type="term" value="F:nucleic acid binding"/>
    <property type="evidence" value="ECO:0007669"/>
    <property type="project" value="InterPro"/>
</dbReference>
<organism evidence="4 5">
    <name type="scientific">Strigamia maritima</name>
    <name type="common">European centipede</name>
    <name type="synonym">Geophilus maritimus</name>
    <dbReference type="NCBI Taxonomy" id="126957"/>
    <lineage>
        <taxon>Eukaryota</taxon>
        <taxon>Metazoa</taxon>
        <taxon>Ecdysozoa</taxon>
        <taxon>Arthropoda</taxon>
        <taxon>Myriapoda</taxon>
        <taxon>Chilopoda</taxon>
        <taxon>Pleurostigmophora</taxon>
        <taxon>Geophilomorpha</taxon>
        <taxon>Linotaeniidae</taxon>
        <taxon>Strigamia</taxon>
    </lineage>
</organism>
<evidence type="ECO:0000256" key="2">
    <source>
        <dbReference type="SAM" id="MobiDB-lite"/>
    </source>
</evidence>
<evidence type="ECO:0000256" key="1">
    <source>
        <dbReference type="PROSITE-ProRule" id="PRU00047"/>
    </source>
</evidence>
<dbReference type="GO" id="GO:0008270">
    <property type="term" value="F:zinc ion binding"/>
    <property type="evidence" value="ECO:0007669"/>
    <property type="project" value="UniProtKB-KW"/>
</dbReference>
<evidence type="ECO:0000313" key="5">
    <source>
        <dbReference type="Proteomes" id="UP000014500"/>
    </source>
</evidence>
<dbReference type="Pfam" id="PF14223">
    <property type="entry name" value="Retrotran_gag_2"/>
    <property type="match status" value="1"/>
</dbReference>
<evidence type="ECO:0000313" key="4">
    <source>
        <dbReference type="EnsemblMetazoa" id="SMAR006099-PA"/>
    </source>
</evidence>
<sequence>MSKSYKDLDAVDKLDHTNWESWIIDVQLMLEQHGLWGFSDDTDPQPVEAKELAKWRERKSAARAMVCRSVSKEYRPVAVQGKTCKDTLDRLRAVFQPKSRARRAQLRANFIMLRYAVKEDMACFIVRVERAAADCKDAGLQISDEEQTYQLMYWLDGTWEATKQQLYSLGDTEFTFTKVSTVLQAEYNRRQADPEFNKDITMFNELKAFMSGRGKFNNRKPKNGQDSSSQQASGSNDNANSSSSSFPNVQCFNCQEYGHYANRCKSEKVNVVCMISTVAKDTHWCLDSACSDHVCNDRNMFSQFKDVKPIELEMGEGTSSVFGCWPVYDSDINDPLLYAKLDVDLNRVVGQVRQKEFNISNPNANQSEQRINRFPHSRVGNQIPYVLWRNRGLSLRHLRIPGSICYVHHTKPGRDKLDPRAWKGVLVGYAIRTRGYRIWNIETDEVIESKHVVIKENKPWKLVDNQLEHQSSPRSIFDNDVSNPRDLESSDDEVDQVEPQKTETQPTTSKSSPGSAKRIEPAIPAVQS</sequence>
<dbReference type="PhylomeDB" id="T1IXZ9"/>
<dbReference type="SUPFAM" id="SSF57756">
    <property type="entry name" value="Retrovirus zinc finger-like domains"/>
    <property type="match status" value="1"/>
</dbReference>
<feature type="domain" description="CCHC-type" evidence="3">
    <location>
        <begin position="251"/>
        <end position="266"/>
    </location>
</feature>
<dbReference type="InterPro" id="IPR057670">
    <property type="entry name" value="SH3_retrovirus"/>
</dbReference>
<dbReference type="PROSITE" id="PS50158">
    <property type="entry name" value="ZF_CCHC"/>
    <property type="match status" value="1"/>
</dbReference>
<dbReference type="InterPro" id="IPR001878">
    <property type="entry name" value="Znf_CCHC"/>
</dbReference>
<name>T1IXZ9_STRMM</name>